<keyword evidence="2" id="KW-1185">Reference proteome</keyword>
<evidence type="ECO:0000313" key="2">
    <source>
        <dbReference type="Proteomes" id="UP000805193"/>
    </source>
</evidence>
<name>A0AC60PES1_IXOPE</name>
<proteinExistence type="predicted"/>
<organism evidence="1 2">
    <name type="scientific">Ixodes persulcatus</name>
    <name type="common">Taiga tick</name>
    <dbReference type="NCBI Taxonomy" id="34615"/>
    <lineage>
        <taxon>Eukaryota</taxon>
        <taxon>Metazoa</taxon>
        <taxon>Ecdysozoa</taxon>
        <taxon>Arthropoda</taxon>
        <taxon>Chelicerata</taxon>
        <taxon>Arachnida</taxon>
        <taxon>Acari</taxon>
        <taxon>Parasitiformes</taxon>
        <taxon>Ixodida</taxon>
        <taxon>Ixodoidea</taxon>
        <taxon>Ixodidae</taxon>
        <taxon>Ixodinae</taxon>
        <taxon>Ixodes</taxon>
    </lineage>
</organism>
<dbReference type="Proteomes" id="UP000805193">
    <property type="component" value="Unassembled WGS sequence"/>
</dbReference>
<comment type="caution">
    <text evidence="1">The sequence shown here is derived from an EMBL/GenBank/DDBJ whole genome shotgun (WGS) entry which is preliminary data.</text>
</comment>
<sequence>HHADQAYWNDLETSGWELEVADEKKMVEAFANIPSSAIKGFRGPNLMTGGDQGFKMIHSNLEYDSSLVHPRTRPDTRPTFPYTLDFGFKEKCVVERCPQEAYPGLWVMPLNVLFKKSDVDGGFQEVPCSMADGCETQPSSADETFEYLRSNFEDFYKSNRAPFPVSAHEVWLHDPQRKEGYLRFVNWLLEKDDVHLVTVSEVLNFMRNPKPKNRYAQSHCLKSKPESTCPSPKSCEYSSTPAGGPRSTTVCTADCPPNPEFKRFLIVASATVASEKTILISGTLSKRALISENQRLQTNCCVRSSLPRIAVAPLEAGRCGGSPLVAADNAVLLISLFKVLLRLAANPADAATNSIDSESAIPAGKRHQYLLQDHAGKGSYKFGYDTGEGPHQNFRQEERSADGTVRGRYGYMDANGYLRVVEYVADDSGFHVVHTKTELPQYRPKAVTKPHAPFLGPLPPFIPRPGPEET</sequence>
<feature type="non-terminal residue" evidence="1">
    <location>
        <position position="1"/>
    </location>
</feature>
<evidence type="ECO:0000313" key="1">
    <source>
        <dbReference type="EMBL" id="KAG0418534.1"/>
    </source>
</evidence>
<accession>A0AC60PES1</accession>
<gene>
    <name evidence="1" type="ORF">HPB47_004770</name>
</gene>
<reference evidence="1 2" key="1">
    <citation type="journal article" date="2020" name="Cell">
        <title>Large-Scale Comparative Analyses of Tick Genomes Elucidate Their Genetic Diversity and Vector Capacities.</title>
        <authorList>
            <consortium name="Tick Genome and Microbiome Consortium (TIGMIC)"/>
            <person name="Jia N."/>
            <person name="Wang J."/>
            <person name="Shi W."/>
            <person name="Du L."/>
            <person name="Sun Y."/>
            <person name="Zhan W."/>
            <person name="Jiang J.F."/>
            <person name="Wang Q."/>
            <person name="Zhang B."/>
            <person name="Ji P."/>
            <person name="Bell-Sakyi L."/>
            <person name="Cui X.M."/>
            <person name="Yuan T.T."/>
            <person name="Jiang B.G."/>
            <person name="Yang W.F."/>
            <person name="Lam T.T."/>
            <person name="Chang Q.C."/>
            <person name="Ding S.J."/>
            <person name="Wang X.J."/>
            <person name="Zhu J.G."/>
            <person name="Ruan X.D."/>
            <person name="Zhao L."/>
            <person name="Wei J.T."/>
            <person name="Ye R.Z."/>
            <person name="Que T.C."/>
            <person name="Du C.H."/>
            <person name="Zhou Y.H."/>
            <person name="Cheng J.X."/>
            <person name="Dai P.F."/>
            <person name="Guo W.B."/>
            <person name="Han X.H."/>
            <person name="Huang E.J."/>
            <person name="Li L.F."/>
            <person name="Wei W."/>
            <person name="Gao Y.C."/>
            <person name="Liu J.Z."/>
            <person name="Shao H.Z."/>
            <person name="Wang X."/>
            <person name="Wang C.C."/>
            <person name="Yang T.C."/>
            <person name="Huo Q.B."/>
            <person name="Li W."/>
            <person name="Chen H.Y."/>
            <person name="Chen S.E."/>
            <person name="Zhou L.G."/>
            <person name="Ni X.B."/>
            <person name="Tian J.H."/>
            <person name="Sheng Y."/>
            <person name="Liu T."/>
            <person name="Pan Y.S."/>
            <person name="Xia L.Y."/>
            <person name="Li J."/>
            <person name="Zhao F."/>
            <person name="Cao W.C."/>
        </authorList>
    </citation>
    <scope>NUCLEOTIDE SEQUENCE [LARGE SCALE GENOMIC DNA]</scope>
    <source>
        <strain evidence="1">Iper-2018</strain>
    </source>
</reference>
<protein>
    <submittedName>
        <fullName evidence="1">Uncharacterized protein</fullName>
    </submittedName>
</protein>
<dbReference type="EMBL" id="JABSTQ010010731">
    <property type="protein sequence ID" value="KAG0418534.1"/>
    <property type="molecule type" value="Genomic_DNA"/>
</dbReference>